<feature type="region of interest" description="Disordered" evidence="1">
    <location>
        <begin position="28"/>
        <end position="60"/>
    </location>
</feature>
<dbReference type="AlphaFoldDB" id="A0A2Y9AM49"/>
<keyword evidence="2" id="KW-0732">Signal</keyword>
<feature type="signal peptide" evidence="2">
    <location>
        <begin position="1"/>
        <end position="27"/>
    </location>
</feature>
<evidence type="ECO:0000256" key="2">
    <source>
        <dbReference type="SAM" id="SignalP"/>
    </source>
</evidence>
<feature type="compositionally biased region" description="Polar residues" evidence="1">
    <location>
        <begin position="35"/>
        <end position="44"/>
    </location>
</feature>
<dbReference type="Proteomes" id="UP000250222">
    <property type="component" value="Unassembled WGS sequence"/>
</dbReference>
<dbReference type="EMBL" id="UETB01000014">
    <property type="protein sequence ID" value="SSA45551.1"/>
    <property type="molecule type" value="Genomic_DNA"/>
</dbReference>
<organism evidence="3 4">
    <name type="scientific">Georgenia satyanarayanai</name>
    <dbReference type="NCBI Taxonomy" id="860221"/>
    <lineage>
        <taxon>Bacteria</taxon>
        <taxon>Bacillati</taxon>
        <taxon>Actinomycetota</taxon>
        <taxon>Actinomycetes</taxon>
        <taxon>Micrococcales</taxon>
        <taxon>Bogoriellaceae</taxon>
        <taxon>Georgenia</taxon>
    </lineage>
</organism>
<reference evidence="3 4" key="1">
    <citation type="submission" date="2016-10" db="EMBL/GenBank/DDBJ databases">
        <authorList>
            <person name="Cai Z."/>
        </authorList>
    </citation>
    <scope>NUCLEOTIDE SEQUENCE [LARGE SCALE GENOMIC DNA]</scope>
    <source>
        <strain evidence="3 4">CGMCC 1.10826</strain>
    </source>
</reference>
<evidence type="ECO:0008006" key="5">
    <source>
        <dbReference type="Google" id="ProtNLM"/>
    </source>
</evidence>
<proteinExistence type="predicted"/>
<evidence type="ECO:0000313" key="3">
    <source>
        <dbReference type="EMBL" id="SSA45551.1"/>
    </source>
</evidence>
<dbReference type="RefSeq" id="WP_181424665.1">
    <property type="nucleotide sequence ID" value="NZ_QKLZ01000014.1"/>
</dbReference>
<dbReference type="SMR" id="A0A2Y9AM49"/>
<feature type="chain" id="PRO_5039145692" description="Copper amine oxidase" evidence="2">
    <location>
        <begin position="28"/>
        <end position="438"/>
    </location>
</feature>
<name>A0A2Y9AM49_9MICO</name>
<sequence>MSTLRPTRTSAAVAAALALTLSLTACGASTDEDTGSTPPQQETTMAPEETDAMEGGDMSAVMPMGTGDPFADARTAAQHMPGTAATLAAGFSAALEIPGEVDSEAAALRATMTALLQEHVYLAGIAVATGYTTGLDSAEFEAAAATLDENSVALADAVGSLAGDEQRETFLGLWREHIGYFVDYAAAAKEGDDAGREAALESLQGYTQDAGAFFEEVSGGELPAGDIAASLEMHVSTLSAAIDDLAAGSPEAYASLREAAGHVGEGAAVIAGGLATATEMSGDPADEAATLRADLTALLQEHVYLAGVAVFTAYTTEGGTESEAFTAAAEVLDANTVALADAVGSLAGPEQREAFLGLWREHIGYFVDYAVAVSTGDEEAADMALMELDSYRGEAGAFFEEISGGELPADAVAEGLAMHVQTLAGAIDSLNAALVQGS</sequence>
<evidence type="ECO:0000256" key="1">
    <source>
        <dbReference type="SAM" id="MobiDB-lite"/>
    </source>
</evidence>
<gene>
    <name evidence="3" type="ORF">SAMN05216184_11476</name>
</gene>
<protein>
    <recommendedName>
        <fullName evidence="5">Copper amine oxidase</fullName>
    </recommendedName>
</protein>
<evidence type="ECO:0000313" key="4">
    <source>
        <dbReference type="Proteomes" id="UP000250222"/>
    </source>
</evidence>
<accession>A0A2Y9AM49</accession>
<keyword evidence="4" id="KW-1185">Reference proteome</keyword>
<dbReference type="PROSITE" id="PS51257">
    <property type="entry name" value="PROKAR_LIPOPROTEIN"/>
    <property type="match status" value="1"/>
</dbReference>